<keyword evidence="3" id="KW-1185">Reference proteome</keyword>
<feature type="domain" description="DZANK-type" evidence="1">
    <location>
        <begin position="29"/>
        <end position="82"/>
    </location>
</feature>
<evidence type="ECO:0000313" key="2">
    <source>
        <dbReference type="EMBL" id="ELY70542.1"/>
    </source>
</evidence>
<organism evidence="2 3">
    <name type="scientific">Natrinema versiforme JCM 10478</name>
    <dbReference type="NCBI Taxonomy" id="1227496"/>
    <lineage>
        <taxon>Archaea</taxon>
        <taxon>Methanobacteriati</taxon>
        <taxon>Methanobacteriota</taxon>
        <taxon>Stenosarchaea group</taxon>
        <taxon>Halobacteria</taxon>
        <taxon>Halobacteriales</taxon>
        <taxon>Natrialbaceae</taxon>
        <taxon>Natrinema</taxon>
    </lineage>
</organism>
<dbReference type="AlphaFoldDB" id="L9YA20"/>
<dbReference type="InterPro" id="IPR025874">
    <property type="entry name" value="DZR"/>
</dbReference>
<comment type="caution">
    <text evidence="2">The sequence shown here is derived from an EMBL/GenBank/DDBJ whole genome shotgun (WGS) entry which is preliminary data.</text>
</comment>
<reference evidence="2 3" key="1">
    <citation type="journal article" date="2014" name="PLoS Genet.">
        <title>Phylogenetically driven sequencing of extremely halophilic archaea reveals strategies for static and dynamic osmo-response.</title>
        <authorList>
            <person name="Becker E.A."/>
            <person name="Seitzer P.M."/>
            <person name="Tritt A."/>
            <person name="Larsen D."/>
            <person name="Krusor M."/>
            <person name="Yao A.I."/>
            <person name="Wu D."/>
            <person name="Madern D."/>
            <person name="Eisen J.A."/>
            <person name="Darling A.E."/>
            <person name="Facciotti M.T."/>
        </authorList>
    </citation>
    <scope>NUCLEOTIDE SEQUENCE [LARGE SCALE GENOMIC DNA]</scope>
    <source>
        <strain evidence="2 3">JCM 10478</strain>
    </source>
</reference>
<name>L9YA20_9EURY</name>
<dbReference type="Pfam" id="PF12773">
    <property type="entry name" value="DZR"/>
    <property type="match status" value="1"/>
</dbReference>
<dbReference type="STRING" id="1227496.C489_02251"/>
<protein>
    <recommendedName>
        <fullName evidence="1">DZANK-type domain-containing protein</fullName>
    </recommendedName>
</protein>
<gene>
    <name evidence="2" type="ORF">C489_02251</name>
</gene>
<accession>L9YA20</accession>
<dbReference type="Proteomes" id="UP000011632">
    <property type="component" value="Unassembled WGS sequence"/>
</dbReference>
<sequence>MGVGNVVWGAYNYVSRSQRRVLWDDAVGCPVCGADVPASAEYCPSCGEGLESAAERDRSEGVACPECDAVATAGARFCPACGATLAGADGTEPVGDRTDT</sequence>
<dbReference type="RefSeq" id="WP_006429487.1">
    <property type="nucleotide sequence ID" value="NZ_AOID01000008.1"/>
</dbReference>
<dbReference type="EMBL" id="AOID01000008">
    <property type="protein sequence ID" value="ELY70542.1"/>
    <property type="molecule type" value="Genomic_DNA"/>
</dbReference>
<evidence type="ECO:0000313" key="3">
    <source>
        <dbReference type="Proteomes" id="UP000011632"/>
    </source>
</evidence>
<proteinExistence type="predicted"/>
<evidence type="ECO:0000259" key="1">
    <source>
        <dbReference type="Pfam" id="PF12773"/>
    </source>
</evidence>
<dbReference type="PATRIC" id="fig|1227496.3.peg.457"/>